<dbReference type="InterPro" id="IPR020946">
    <property type="entry name" value="Flavin_mOase-like"/>
</dbReference>
<keyword evidence="5" id="KW-0521">NADP</keyword>
<evidence type="ECO:0000256" key="3">
    <source>
        <dbReference type="ARBA" id="ARBA00022630"/>
    </source>
</evidence>
<dbReference type="Gene3D" id="3.50.50.60">
    <property type="entry name" value="FAD/NAD(P)-binding domain"/>
    <property type="match status" value="2"/>
</dbReference>
<dbReference type="GO" id="GO:0050661">
    <property type="term" value="F:NADP binding"/>
    <property type="evidence" value="ECO:0007669"/>
    <property type="project" value="InterPro"/>
</dbReference>
<evidence type="ECO:0000256" key="7">
    <source>
        <dbReference type="ARBA" id="ARBA00023033"/>
    </source>
</evidence>
<dbReference type="InterPro" id="IPR036188">
    <property type="entry name" value="FAD/NAD-bd_sf"/>
</dbReference>
<comment type="caution">
    <text evidence="8">The sequence shown here is derived from an EMBL/GenBank/DDBJ whole genome shotgun (WGS) entry which is preliminary data.</text>
</comment>
<dbReference type="RefSeq" id="WP_149748851.1">
    <property type="nucleotide sequence ID" value="NZ_VUJW01000001.1"/>
</dbReference>
<reference evidence="8 9" key="1">
    <citation type="submission" date="2019-09" db="EMBL/GenBank/DDBJ databases">
        <title>Nocardioides panacisoli sp. nov., isolated from the soil of a ginseng field.</title>
        <authorList>
            <person name="Cho C."/>
        </authorList>
    </citation>
    <scope>NUCLEOTIDE SEQUENCE [LARGE SCALE GENOMIC DNA]</scope>
    <source>
        <strain evidence="8 9">BN140041</strain>
    </source>
</reference>
<dbReference type="Pfam" id="PF13450">
    <property type="entry name" value="NAD_binding_8"/>
    <property type="match status" value="1"/>
</dbReference>
<keyword evidence="6" id="KW-0560">Oxidoreductase</keyword>
<dbReference type="SUPFAM" id="SSF51905">
    <property type="entry name" value="FAD/NAD(P)-binding domain"/>
    <property type="match status" value="1"/>
</dbReference>
<dbReference type="PRINTS" id="PR00368">
    <property type="entry name" value="FADPNR"/>
</dbReference>
<organism evidence="8 9">
    <name type="scientific">Nocardioides antri</name>
    <dbReference type="NCBI Taxonomy" id="2607659"/>
    <lineage>
        <taxon>Bacteria</taxon>
        <taxon>Bacillati</taxon>
        <taxon>Actinomycetota</taxon>
        <taxon>Actinomycetes</taxon>
        <taxon>Propionibacteriales</taxon>
        <taxon>Nocardioidaceae</taxon>
        <taxon>Nocardioides</taxon>
    </lineage>
</organism>
<comment type="similarity">
    <text evidence="2">Belongs to the FAD-binding monooxygenase family.</text>
</comment>
<evidence type="ECO:0000256" key="6">
    <source>
        <dbReference type="ARBA" id="ARBA00023002"/>
    </source>
</evidence>
<reference evidence="8 9" key="2">
    <citation type="submission" date="2019-09" db="EMBL/GenBank/DDBJ databases">
        <authorList>
            <person name="Jin C."/>
        </authorList>
    </citation>
    <scope>NUCLEOTIDE SEQUENCE [LARGE SCALE GENOMIC DNA]</scope>
    <source>
        <strain evidence="8 9">BN140041</strain>
    </source>
</reference>
<dbReference type="PANTHER" id="PTHR43872">
    <property type="entry name" value="MONOOXYGENASE, PUTATIVE (AFU_ORTHOLOGUE AFUA_8G02570)-RELATED"/>
    <property type="match status" value="1"/>
</dbReference>
<evidence type="ECO:0000256" key="1">
    <source>
        <dbReference type="ARBA" id="ARBA00001974"/>
    </source>
</evidence>
<dbReference type="PRINTS" id="PR00469">
    <property type="entry name" value="PNDRDTASEII"/>
</dbReference>
<dbReference type="Pfam" id="PF00743">
    <property type="entry name" value="FMO-like"/>
    <property type="match status" value="1"/>
</dbReference>
<dbReference type="GO" id="GO:0004499">
    <property type="term" value="F:N,N-dimethylaniline monooxygenase activity"/>
    <property type="evidence" value="ECO:0007669"/>
    <property type="project" value="InterPro"/>
</dbReference>
<evidence type="ECO:0000256" key="2">
    <source>
        <dbReference type="ARBA" id="ARBA00010139"/>
    </source>
</evidence>
<sequence>MTQPEATHVEVLIVGAGLSGIDAAVHISRAFPDKSYAVLEQRGELGGTWSLFKYPGIRSDSDMYTLGFGFRPWDGKHAIADGPDILHYLRETAAEYGVDEHIRYHRKATTFEWSSDEKRWTVTVENSETGETETLTCDFLFGTSGYYNYDAGYTPDWPGIDDYQGELVHPQHWPEDLDYKDKRIVVIGSGATAVTLIPSMADEAGHITMLQRTPTYIVSQPKIDPVAETIKKIAPRKQQAKLIHARYAAITIGFYEFCRRNPRAAKVILKRWARMHLPKDFDYDKHLTPPYDPWDQRLCVVPNADLFRAIHSHKVDVVTDHIERFTSDGILLQSGEELKADIVVTATGLDVVAMGGAEFVVDNELVDLGDTFTYKALMLSGVPNFAFIIGYSNASWTLKADLVCEYVVRLLKHMDKHGHRVVVPKVRDDLKPEPVFDLTSGYLKRAAGKLPVAGDKDPWRLKHNWYFDKKFLRSSKIDDGVVEFRA</sequence>
<proteinExistence type="inferred from homology"/>
<keyword evidence="7" id="KW-0503">Monooxygenase</keyword>
<evidence type="ECO:0000313" key="8">
    <source>
        <dbReference type="EMBL" id="KAA1429229.1"/>
    </source>
</evidence>
<dbReference type="Proteomes" id="UP000324351">
    <property type="component" value="Unassembled WGS sequence"/>
</dbReference>
<keyword evidence="9" id="KW-1185">Reference proteome</keyword>
<evidence type="ECO:0000313" key="9">
    <source>
        <dbReference type="Proteomes" id="UP000324351"/>
    </source>
</evidence>
<dbReference type="PANTHER" id="PTHR43872:SF1">
    <property type="entry name" value="MONOOXYGENASE, PUTATIVE (AFU_ORTHOLOGUE AFUA_8G02570)-RELATED"/>
    <property type="match status" value="1"/>
</dbReference>
<gene>
    <name evidence="8" type="ORF">F0U47_03290</name>
</gene>
<protein>
    <submittedName>
        <fullName evidence="8">NAD(P)/FAD-dependent oxidoreductase</fullName>
    </submittedName>
</protein>
<dbReference type="AlphaFoldDB" id="A0A5B1MB36"/>
<keyword evidence="4" id="KW-0274">FAD</keyword>
<dbReference type="EMBL" id="VUJW01000001">
    <property type="protein sequence ID" value="KAA1429229.1"/>
    <property type="molecule type" value="Genomic_DNA"/>
</dbReference>
<comment type="cofactor">
    <cofactor evidence="1">
        <name>FAD</name>
        <dbReference type="ChEBI" id="CHEBI:57692"/>
    </cofactor>
</comment>
<keyword evidence="3" id="KW-0285">Flavoprotein</keyword>
<dbReference type="GO" id="GO:0050660">
    <property type="term" value="F:flavin adenine dinucleotide binding"/>
    <property type="evidence" value="ECO:0007669"/>
    <property type="project" value="InterPro"/>
</dbReference>
<evidence type="ECO:0000256" key="5">
    <source>
        <dbReference type="ARBA" id="ARBA00022857"/>
    </source>
</evidence>
<dbReference type="InterPro" id="IPR051820">
    <property type="entry name" value="FAD-binding_MO"/>
</dbReference>
<name>A0A5B1MB36_9ACTN</name>
<evidence type="ECO:0000256" key="4">
    <source>
        <dbReference type="ARBA" id="ARBA00022827"/>
    </source>
</evidence>
<accession>A0A5B1MB36</accession>
<dbReference type="FunFam" id="3.50.50.60:FF:000228">
    <property type="entry name" value="FAD-containing monooxygenase EthA"/>
    <property type="match status" value="1"/>
</dbReference>